<gene>
    <name evidence="1" type="ORF">ACFP3V_24655</name>
</gene>
<evidence type="ECO:0000313" key="1">
    <source>
        <dbReference type="EMBL" id="MFC5910399.1"/>
    </source>
</evidence>
<protein>
    <submittedName>
        <fullName evidence="1">Uncharacterized protein</fullName>
    </submittedName>
</protein>
<reference evidence="2" key="1">
    <citation type="journal article" date="2019" name="Int. J. Syst. Evol. Microbiol.">
        <title>The Global Catalogue of Microorganisms (GCM) 10K type strain sequencing project: providing services to taxonomists for standard genome sequencing and annotation.</title>
        <authorList>
            <consortium name="The Broad Institute Genomics Platform"/>
            <consortium name="The Broad Institute Genome Sequencing Center for Infectious Disease"/>
            <person name="Wu L."/>
            <person name="Ma J."/>
        </authorList>
    </citation>
    <scope>NUCLEOTIDE SEQUENCE [LARGE SCALE GENOMIC DNA]</scope>
    <source>
        <strain evidence="2">JCM 4816</strain>
    </source>
</reference>
<keyword evidence="2" id="KW-1185">Reference proteome</keyword>
<dbReference type="RefSeq" id="WP_380587502.1">
    <property type="nucleotide sequence ID" value="NZ_JBHSQJ010000117.1"/>
</dbReference>
<name>A0ABW1G9U1_9ACTN</name>
<accession>A0ABW1G9U1</accession>
<dbReference type="Proteomes" id="UP001596174">
    <property type="component" value="Unassembled WGS sequence"/>
</dbReference>
<sequence>MDRLGLSSWPVYKRTWTPEGAGPHCSPSGPGTAVVLCLVRSIHEVDEYNLSGGP</sequence>
<organism evidence="1 2">
    <name type="scientific">Streptacidiphilus monticola</name>
    <dbReference type="NCBI Taxonomy" id="2161674"/>
    <lineage>
        <taxon>Bacteria</taxon>
        <taxon>Bacillati</taxon>
        <taxon>Actinomycetota</taxon>
        <taxon>Actinomycetes</taxon>
        <taxon>Kitasatosporales</taxon>
        <taxon>Streptomycetaceae</taxon>
        <taxon>Streptacidiphilus</taxon>
    </lineage>
</organism>
<comment type="caution">
    <text evidence="1">The sequence shown here is derived from an EMBL/GenBank/DDBJ whole genome shotgun (WGS) entry which is preliminary data.</text>
</comment>
<proteinExistence type="predicted"/>
<evidence type="ECO:0000313" key="2">
    <source>
        <dbReference type="Proteomes" id="UP001596174"/>
    </source>
</evidence>
<dbReference type="EMBL" id="JBHSQJ010000117">
    <property type="protein sequence ID" value="MFC5910399.1"/>
    <property type="molecule type" value="Genomic_DNA"/>
</dbReference>